<dbReference type="PANTHER" id="PTHR46395:SF1">
    <property type="entry name" value="ADP-RIBOSYLATION FACTOR GTPASE-ACTIVATING PROTEIN 1"/>
    <property type="match status" value="1"/>
</dbReference>
<dbReference type="OrthoDB" id="983479at2759"/>
<evidence type="ECO:0000256" key="5">
    <source>
        <dbReference type="SAM" id="MobiDB-lite"/>
    </source>
</evidence>
<organism evidence="6">
    <name type="scientific">Cyprideis torosa</name>
    <dbReference type="NCBI Taxonomy" id="163714"/>
    <lineage>
        <taxon>Eukaryota</taxon>
        <taxon>Metazoa</taxon>
        <taxon>Ecdysozoa</taxon>
        <taxon>Arthropoda</taxon>
        <taxon>Crustacea</taxon>
        <taxon>Oligostraca</taxon>
        <taxon>Ostracoda</taxon>
        <taxon>Podocopa</taxon>
        <taxon>Podocopida</taxon>
        <taxon>Cytherocopina</taxon>
        <taxon>Cytheroidea</taxon>
        <taxon>Cytherideidae</taxon>
        <taxon>Cyprideis</taxon>
    </lineage>
</organism>
<evidence type="ECO:0000313" key="6">
    <source>
        <dbReference type="EMBL" id="CAD7228330.1"/>
    </source>
</evidence>
<evidence type="ECO:0000256" key="1">
    <source>
        <dbReference type="ARBA" id="ARBA00022468"/>
    </source>
</evidence>
<feature type="region of interest" description="Disordered" evidence="5">
    <location>
        <begin position="64"/>
        <end position="104"/>
    </location>
</feature>
<feature type="compositionally biased region" description="Low complexity" evidence="5">
    <location>
        <begin position="1"/>
        <end position="24"/>
    </location>
</feature>
<proteinExistence type="predicted"/>
<keyword evidence="4" id="KW-0862">Zinc</keyword>
<dbReference type="GO" id="GO:0005096">
    <property type="term" value="F:GTPase activator activity"/>
    <property type="evidence" value="ECO:0007669"/>
    <property type="project" value="UniProtKB-KW"/>
</dbReference>
<dbReference type="EMBL" id="OB661486">
    <property type="protein sequence ID" value="CAD7228330.1"/>
    <property type="molecule type" value="Genomic_DNA"/>
</dbReference>
<feature type="compositionally biased region" description="Low complexity" evidence="5">
    <location>
        <begin position="199"/>
        <end position="225"/>
    </location>
</feature>
<dbReference type="GO" id="GO:0032012">
    <property type="term" value="P:regulation of ARF protein signal transduction"/>
    <property type="evidence" value="ECO:0007669"/>
    <property type="project" value="TreeGrafter"/>
</dbReference>
<dbReference type="PANTHER" id="PTHR46395">
    <property type="entry name" value="ADP-RIBOSYLATION FACTOR GTPASE-ACTIVATING PROTEIN 1"/>
    <property type="match status" value="1"/>
</dbReference>
<dbReference type="AlphaFoldDB" id="A0A7R8ZLG3"/>
<keyword evidence="1" id="KW-0343">GTPase activation</keyword>
<evidence type="ECO:0000256" key="2">
    <source>
        <dbReference type="ARBA" id="ARBA00022723"/>
    </source>
</evidence>
<feature type="region of interest" description="Disordered" evidence="5">
    <location>
        <begin position="1"/>
        <end position="35"/>
    </location>
</feature>
<accession>A0A7R8ZLG3</accession>
<evidence type="ECO:0000256" key="3">
    <source>
        <dbReference type="ARBA" id="ARBA00022771"/>
    </source>
</evidence>
<feature type="compositionally biased region" description="Polar residues" evidence="5">
    <location>
        <begin position="232"/>
        <end position="250"/>
    </location>
</feature>
<keyword evidence="3" id="KW-0863">Zinc-finger</keyword>
<dbReference type="GO" id="GO:0000139">
    <property type="term" value="C:Golgi membrane"/>
    <property type="evidence" value="ECO:0007669"/>
    <property type="project" value="TreeGrafter"/>
</dbReference>
<dbReference type="GO" id="GO:0008270">
    <property type="term" value="F:zinc ion binding"/>
    <property type="evidence" value="ECO:0007669"/>
    <property type="project" value="UniProtKB-KW"/>
</dbReference>
<keyword evidence="2" id="KW-0479">Metal-binding</keyword>
<name>A0A7R8ZLG3_9CRUS</name>
<feature type="region of interest" description="Disordered" evidence="5">
    <location>
        <begin position="199"/>
        <end position="318"/>
    </location>
</feature>
<reference evidence="6" key="1">
    <citation type="submission" date="2020-11" db="EMBL/GenBank/DDBJ databases">
        <authorList>
            <person name="Tran Van P."/>
        </authorList>
    </citation>
    <scope>NUCLEOTIDE SEQUENCE</scope>
</reference>
<feature type="compositionally biased region" description="Basic and acidic residues" evidence="5">
    <location>
        <begin position="277"/>
        <end position="311"/>
    </location>
</feature>
<protein>
    <submittedName>
        <fullName evidence="6">Uncharacterized protein</fullName>
    </submittedName>
</protein>
<gene>
    <name evidence="6" type="ORF">CTOB1V02_LOCUS6216</name>
</gene>
<sequence length="318" mass="33410">MITSQSSSSSLNGGTRTSSTCSTSKADSLKSYDYGGTGSGGYQSGGAVGGSEYYNSAEFKSQTEDYFARKQQENASRPADLPPSQGGKYSGFGYTPEAAPKRSQTMDFGTVKDEAFSSLASSLSMLSMGAARFASKATENATRWGSAASQKITELKVSEKLSDLGVDSVGQKISELGKRGVSGISGLWSTVGGGFESVGGTNNSAGFGSGSGESSSLLRGSQSAGNLEGMSYQHQQDDSQNGGGQANNWGSGHGDSYQGYQTIGQDAAADSTIGSVEELRSRVERKKREVRQERSTKREVKQKEPAPKNPEDDLWENL</sequence>
<dbReference type="GO" id="GO:0030100">
    <property type="term" value="P:regulation of endocytosis"/>
    <property type="evidence" value="ECO:0007669"/>
    <property type="project" value="TreeGrafter"/>
</dbReference>
<evidence type="ECO:0000256" key="4">
    <source>
        <dbReference type="ARBA" id="ARBA00022833"/>
    </source>
</evidence>